<feature type="domain" description="Nitroreductase" evidence="3">
    <location>
        <begin position="136"/>
        <end position="195"/>
    </location>
</feature>
<evidence type="ECO:0000256" key="2">
    <source>
        <dbReference type="ARBA" id="ARBA00023002"/>
    </source>
</evidence>
<dbReference type="GO" id="GO:0016491">
    <property type="term" value="F:oxidoreductase activity"/>
    <property type="evidence" value="ECO:0007669"/>
    <property type="project" value="UniProtKB-KW"/>
</dbReference>
<dbReference type="Gene3D" id="3.40.109.10">
    <property type="entry name" value="NADH Oxidase"/>
    <property type="match status" value="1"/>
</dbReference>
<dbReference type="Pfam" id="PF00881">
    <property type="entry name" value="Nitroreductase"/>
    <property type="match status" value="1"/>
</dbReference>
<dbReference type="SUPFAM" id="SSF55469">
    <property type="entry name" value="FMN-dependent nitroreductase-like"/>
    <property type="match status" value="1"/>
</dbReference>
<dbReference type="InterPro" id="IPR000415">
    <property type="entry name" value="Nitroreductase-like"/>
</dbReference>
<gene>
    <name evidence="4" type="ORF">CE91St16_29690</name>
</gene>
<reference evidence="4" key="1">
    <citation type="submission" date="2022-01" db="EMBL/GenBank/DDBJ databases">
        <title>Novel bile acid biosynthetic pathways are enriched in the microbiome of centenarians.</title>
        <authorList>
            <person name="Sato Y."/>
            <person name="Atarashi K."/>
            <person name="Plichta R.D."/>
            <person name="Arai Y."/>
            <person name="Sasajima S."/>
            <person name="Kearney M.S."/>
            <person name="Suda W."/>
            <person name="Takeshita K."/>
            <person name="Sasaki T."/>
            <person name="Okamoto S."/>
            <person name="Skelly N.A."/>
            <person name="Okamura Y."/>
            <person name="Vlamakis H."/>
            <person name="Li Y."/>
            <person name="Tanoue T."/>
            <person name="Takei H."/>
            <person name="Nittono H."/>
            <person name="Narushima S."/>
            <person name="Irie J."/>
            <person name="Itoh H."/>
            <person name="Moriya K."/>
            <person name="Sugiura Y."/>
            <person name="Suematsu M."/>
            <person name="Moritoki N."/>
            <person name="Shibata S."/>
            <person name="Littman R.D."/>
            <person name="Fischbach A.M."/>
            <person name="Uwamino Y."/>
            <person name="Inoue T."/>
            <person name="Honda A."/>
            <person name="Hattori M."/>
            <person name="Murai T."/>
            <person name="Xavier J.R."/>
            <person name="Hirose N."/>
            <person name="Honda K."/>
        </authorList>
    </citation>
    <scope>NUCLEOTIDE SEQUENCE</scope>
    <source>
        <strain evidence="4">CE91-St16</strain>
    </source>
</reference>
<comment type="caution">
    <text evidence="4">The sequence shown here is derived from an EMBL/GenBank/DDBJ whole genome shotgun (WGS) entry which is preliminary data.</text>
</comment>
<organism evidence="4 5">
    <name type="scientific">Alistipes finegoldii</name>
    <dbReference type="NCBI Taxonomy" id="214856"/>
    <lineage>
        <taxon>Bacteria</taxon>
        <taxon>Pseudomonadati</taxon>
        <taxon>Bacteroidota</taxon>
        <taxon>Bacteroidia</taxon>
        <taxon>Bacteroidales</taxon>
        <taxon>Rikenellaceae</taxon>
        <taxon>Alistipes</taxon>
    </lineage>
</organism>
<dbReference type="InterPro" id="IPR023312">
    <property type="entry name" value="Put_nitroreductase_C_bac"/>
</dbReference>
<evidence type="ECO:0000313" key="4">
    <source>
        <dbReference type="EMBL" id="GKI20061.1"/>
    </source>
</evidence>
<evidence type="ECO:0000256" key="1">
    <source>
        <dbReference type="ARBA" id="ARBA00007118"/>
    </source>
</evidence>
<accession>A0AA37KQ91</accession>
<dbReference type="Gene3D" id="2.20.180.10">
    <property type="entry name" value="putative fmn-dependent nitroreductase like domains"/>
    <property type="match status" value="1"/>
</dbReference>
<dbReference type="PANTHER" id="PTHR43673">
    <property type="entry name" value="NAD(P)H NITROREDUCTASE YDGI-RELATED"/>
    <property type="match status" value="1"/>
</dbReference>
<evidence type="ECO:0000313" key="5">
    <source>
        <dbReference type="Proteomes" id="UP001055105"/>
    </source>
</evidence>
<comment type="similarity">
    <text evidence="1">Belongs to the nitroreductase family.</text>
</comment>
<dbReference type="CDD" id="cd02062">
    <property type="entry name" value="Nitro_FMN_reductase"/>
    <property type="match status" value="1"/>
</dbReference>
<dbReference type="PANTHER" id="PTHR43673:SF10">
    <property type="entry name" value="NADH DEHYDROGENASE_NAD(P)H NITROREDUCTASE XCC3605-RELATED"/>
    <property type="match status" value="1"/>
</dbReference>
<dbReference type="Proteomes" id="UP001055105">
    <property type="component" value="Unassembled WGS sequence"/>
</dbReference>
<protein>
    <submittedName>
        <fullName evidence="4">Nitroreductase</fullName>
    </submittedName>
</protein>
<keyword evidence="2" id="KW-0560">Oxidoreductase</keyword>
<dbReference type="OMA" id="ICIGAFD"/>
<dbReference type="EMBL" id="BQOL01000002">
    <property type="protein sequence ID" value="GKI20061.1"/>
    <property type="molecule type" value="Genomic_DNA"/>
</dbReference>
<sequence>MPLFRPVILRIFVSGLILKKMADDYLGRKMEEYLARTASGPRNRRPLATLGRLLLKNRSHRGYDARFVVRGDQLRRIIGVNAKIPSARNQQVLRFRPVLADEAPKVLPHIRLGGALPELHLPLPGTEPNAFIIICSTVAEDRYVDIDLGISAQSMLLQAVEIGLNGICIGAFDKEPIRREFGLDAEPLLILALGKGIEKIELTEIGSDGDRAYYRKNGTHYVPKVRLEDLLIG</sequence>
<evidence type="ECO:0000259" key="3">
    <source>
        <dbReference type="Pfam" id="PF00881"/>
    </source>
</evidence>
<proteinExistence type="inferred from homology"/>
<name>A0AA37KQ91_9BACT</name>
<dbReference type="InterPro" id="IPR029479">
    <property type="entry name" value="Nitroreductase"/>
</dbReference>
<dbReference type="AlphaFoldDB" id="A0AA37KQ91"/>